<dbReference type="SUPFAM" id="SSF53822">
    <property type="entry name" value="Periplasmic binding protein-like I"/>
    <property type="match status" value="1"/>
</dbReference>
<name>A0A3N1KQ43_9PROT</name>
<comment type="caution">
    <text evidence="6">The sequence shown here is derived from an EMBL/GenBank/DDBJ whole genome shotgun (WGS) entry which is preliminary data.</text>
</comment>
<evidence type="ECO:0000256" key="4">
    <source>
        <dbReference type="ARBA" id="ARBA00023163"/>
    </source>
</evidence>
<proteinExistence type="predicted"/>
<dbReference type="InterPro" id="IPR000843">
    <property type="entry name" value="HTH_LacI"/>
</dbReference>
<dbReference type="PANTHER" id="PTHR30146:SF148">
    <property type="entry name" value="HTH-TYPE TRANSCRIPTIONAL REPRESSOR PURR-RELATED"/>
    <property type="match status" value="1"/>
</dbReference>
<keyword evidence="1" id="KW-0678">Repressor</keyword>
<keyword evidence="4" id="KW-0804">Transcription</keyword>
<dbReference type="SMART" id="SM00354">
    <property type="entry name" value="HTH_LACI"/>
    <property type="match status" value="1"/>
</dbReference>
<evidence type="ECO:0000256" key="1">
    <source>
        <dbReference type="ARBA" id="ARBA00022491"/>
    </source>
</evidence>
<evidence type="ECO:0000256" key="2">
    <source>
        <dbReference type="ARBA" id="ARBA00023015"/>
    </source>
</evidence>
<dbReference type="SUPFAM" id="SSF47413">
    <property type="entry name" value="lambda repressor-like DNA-binding domains"/>
    <property type="match status" value="1"/>
</dbReference>
<dbReference type="InterPro" id="IPR046335">
    <property type="entry name" value="LacI/GalR-like_sensor"/>
</dbReference>
<accession>A0A3N1KQ43</accession>
<dbReference type="EMBL" id="RJKX01000018">
    <property type="protein sequence ID" value="ROP81442.1"/>
    <property type="molecule type" value="Genomic_DNA"/>
</dbReference>
<sequence length="354" mass="38420">MVTKKGGVARKTGAPAHIAATRAGTLKDVALLAGVSISTVSRALTGKGLISEQTEKRIRQAAEAANYRPNTLARGLKTQRSRLIGLMVHNLVGTSHRLLAEVAQQRLGAAGFQVILCVTGDDAEQEARFLTTMENYRAEGLIVIPTGRNGPQLAKFAQAGVPVIAVIRRQEEQALETILHANEEGAQAGTRYLLDLGHRDIGFIVGRADTTSGRERYVGHVRALTEAGLRPDPSRIHFGAYRPETGFRACEAMLANGRRPTAIFVANHEASMGAMRFIRERAIDVPEDLSLLCYEDTPWFAWNKPAITVVDSGPQRIAELAVERLLMRLDGVPTQLEHRVDAALVIRESCAAPA</sequence>
<dbReference type="GO" id="GO:0003700">
    <property type="term" value="F:DNA-binding transcription factor activity"/>
    <property type="evidence" value="ECO:0007669"/>
    <property type="project" value="TreeGrafter"/>
</dbReference>
<dbReference type="GO" id="GO:0000976">
    <property type="term" value="F:transcription cis-regulatory region binding"/>
    <property type="evidence" value="ECO:0007669"/>
    <property type="project" value="TreeGrafter"/>
</dbReference>
<dbReference type="Pfam" id="PF00356">
    <property type="entry name" value="LacI"/>
    <property type="match status" value="1"/>
</dbReference>
<dbReference type="InterPro" id="IPR028082">
    <property type="entry name" value="Peripla_BP_I"/>
</dbReference>
<dbReference type="Pfam" id="PF13377">
    <property type="entry name" value="Peripla_BP_3"/>
    <property type="match status" value="1"/>
</dbReference>
<keyword evidence="7" id="KW-1185">Reference proteome</keyword>
<evidence type="ECO:0000313" key="6">
    <source>
        <dbReference type="EMBL" id="ROP81442.1"/>
    </source>
</evidence>
<dbReference type="CDD" id="cd06267">
    <property type="entry name" value="PBP1_LacI_sugar_binding-like"/>
    <property type="match status" value="1"/>
</dbReference>
<dbReference type="Gene3D" id="3.40.50.2300">
    <property type="match status" value="2"/>
</dbReference>
<dbReference type="PROSITE" id="PS00356">
    <property type="entry name" value="HTH_LACI_1"/>
    <property type="match status" value="1"/>
</dbReference>
<dbReference type="PANTHER" id="PTHR30146">
    <property type="entry name" value="LACI-RELATED TRANSCRIPTIONAL REPRESSOR"/>
    <property type="match status" value="1"/>
</dbReference>
<dbReference type="Gene3D" id="1.10.260.40">
    <property type="entry name" value="lambda repressor-like DNA-binding domains"/>
    <property type="match status" value="1"/>
</dbReference>
<dbReference type="AlphaFoldDB" id="A0A3N1KQ43"/>
<reference evidence="6 7" key="1">
    <citation type="submission" date="2018-11" db="EMBL/GenBank/DDBJ databases">
        <title>Genomic Encyclopedia of Type Strains, Phase IV (KMG-IV): sequencing the most valuable type-strain genomes for metagenomic binning, comparative biology and taxonomic classification.</title>
        <authorList>
            <person name="Goeker M."/>
        </authorList>
    </citation>
    <scope>NUCLEOTIDE SEQUENCE [LARGE SCALE GENOMIC DNA]</scope>
    <source>
        <strain evidence="6 7">DSM 5900</strain>
    </source>
</reference>
<evidence type="ECO:0000256" key="3">
    <source>
        <dbReference type="ARBA" id="ARBA00023125"/>
    </source>
</evidence>
<organism evidence="6 7">
    <name type="scientific">Stella humosa</name>
    <dbReference type="NCBI Taxonomy" id="94"/>
    <lineage>
        <taxon>Bacteria</taxon>
        <taxon>Pseudomonadati</taxon>
        <taxon>Pseudomonadota</taxon>
        <taxon>Alphaproteobacteria</taxon>
        <taxon>Rhodospirillales</taxon>
        <taxon>Stellaceae</taxon>
        <taxon>Stella</taxon>
    </lineage>
</organism>
<dbReference type="Proteomes" id="UP000278222">
    <property type="component" value="Unassembled WGS sequence"/>
</dbReference>
<keyword evidence="2" id="KW-0805">Transcription regulation</keyword>
<dbReference type="InterPro" id="IPR010982">
    <property type="entry name" value="Lambda_DNA-bd_dom_sf"/>
</dbReference>
<gene>
    <name evidence="6" type="ORF">EDC65_5300</name>
</gene>
<protein>
    <submittedName>
        <fullName evidence="6">LacI family transcriptional regulator</fullName>
    </submittedName>
</protein>
<dbReference type="OrthoDB" id="9784962at2"/>
<dbReference type="PROSITE" id="PS50932">
    <property type="entry name" value="HTH_LACI_2"/>
    <property type="match status" value="1"/>
</dbReference>
<feature type="domain" description="HTH lacI-type" evidence="5">
    <location>
        <begin position="25"/>
        <end position="78"/>
    </location>
</feature>
<dbReference type="CDD" id="cd01392">
    <property type="entry name" value="HTH_LacI"/>
    <property type="match status" value="1"/>
</dbReference>
<evidence type="ECO:0000313" key="7">
    <source>
        <dbReference type="Proteomes" id="UP000278222"/>
    </source>
</evidence>
<evidence type="ECO:0000259" key="5">
    <source>
        <dbReference type="PROSITE" id="PS50932"/>
    </source>
</evidence>
<keyword evidence="3" id="KW-0238">DNA-binding</keyword>